<comment type="caution">
    <text evidence="2">The sequence shown here is derived from an EMBL/GenBank/DDBJ whole genome shotgun (WGS) entry which is preliminary data.</text>
</comment>
<name>A0A6I7TKE3_9BACI</name>
<dbReference type="EMBL" id="LKPO01000013">
    <property type="protein sequence ID" value="OLF93864.1"/>
    <property type="molecule type" value="Genomic_DNA"/>
</dbReference>
<dbReference type="Proteomes" id="UP000185604">
    <property type="component" value="Unassembled WGS sequence"/>
</dbReference>
<reference evidence="3 5" key="2">
    <citation type="submission" date="2019-06" db="EMBL/GenBank/DDBJ databases">
        <title>Genome sequence analysis of &gt;100 Bacillus licheniformis strains suggests intrinsic resistance to this species.</title>
        <authorList>
            <person name="Wels M."/>
            <person name="Siezen R.J."/>
            <person name="Johansen E."/>
            <person name="Stuer-Lauridsen B."/>
            <person name="Bjerre K."/>
            <person name="Nielsen B.K.K."/>
        </authorList>
    </citation>
    <scope>NUCLEOTIDE SEQUENCE [LARGE SCALE GENOMIC DNA]</scope>
    <source>
        <strain evidence="3 5">BAC-15381</strain>
    </source>
</reference>
<proteinExistence type="predicted"/>
<reference evidence="2 4" key="1">
    <citation type="journal article" date="2016" name="Front. Microbiol.">
        <title>High-Level Heat Resistance of Spores of Bacillus amyloliquefaciens and Bacillus licheniformis Results from the Presence of a spoVA Operon in a Tn1546 Transposon.</title>
        <authorList>
            <person name="Berendsen E.M."/>
            <person name="Koning R.A."/>
            <person name="Boekhorst J."/>
            <person name="de Jong A."/>
            <person name="Kuipers O.P."/>
            <person name="Wells-Bennik M.H."/>
        </authorList>
    </citation>
    <scope>NUCLEOTIDE SEQUENCE [LARGE SCALE GENOMIC DNA]</scope>
    <source>
        <strain evidence="2 4">B4121</strain>
    </source>
</reference>
<feature type="region of interest" description="Disordered" evidence="1">
    <location>
        <begin position="21"/>
        <end position="40"/>
    </location>
</feature>
<accession>A0A6I7TKE3</accession>
<keyword evidence="5" id="KW-1185">Reference proteome</keyword>
<sequence>MEVYRIFGGCLPADHKITAARISSNQRGDSLNKGKSHDLP</sequence>
<evidence type="ECO:0000313" key="5">
    <source>
        <dbReference type="Proteomes" id="UP000429980"/>
    </source>
</evidence>
<dbReference type="EMBL" id="NILF01000070">
    <property type="protein sequence ID" value="TWL32296.1"/>
    <property type="molecule type" value="Genomic_DNA"/>
</dbReference>
<protein>
    <submittedName>
        <fullName evidence="2">Uncharacterized protein</fullName>
    </submittedName>
</protein>
<feature type="compositionally biased region" description="Basic and acidic residues" evidence="1">
    <location>
        <begin position="30"/>
        <end position="40"/>
    </location>
</feature>
<gene>
    <name evidence="2" type="ORF">B4121_2234</name>
    <name evidence="3" type="ORF">CHCC15381_2820</name>
</gene>
<evidence type="ECO:0000313" key="4">
    <source>
        <dbReference type="Proteomes" id="UP000185604"/>
    </source>
</evidence>
<evidence type="ECO:0000313" key="2">
    <source>
        <dbReference type="EMBL" id="OLF93864.1"/>
    </source>
</evidence>
<evidence type="ECO:0000256" key="1">
    <source>
        <dbReference type="SAM" id="MobiDB-lite"/>
    </source>
</evidence>
<dbReference type="Proteomes" id="UP000429980">
    <property type="component" value="Unassembled WGS sequence"/>
</dbReference>
<organism evidence="2 4">
    <name type="scientific">Bacillus paralicheniformis</name>
    <dbReference type="NCBI Taxonomy" id="1648923"/>
    <lineage>
        <taxon>Bacteria</taxon>
        <taxon>Bacillati</taxon>
        <taxon>Bacillota</taxon>
        <taxon>Bacilli</taxon>
        <taxon>Bacillales</taxon>
        <taxon>Bacillaceae</taxon>
        <taxon>Bacillus</taxon>
    </lineage>
</organism>
<evidence type="ECO:0000313" key="3">
    <source>
        <dbReference type="EMBL" id="TWL32296.1"/>
    </source>
</evidence>
<dbReference type="AlphaFoldDB" id="A0A6I7TKE3"/>